<dbReference type="Pfam" id="PF13476">
    <property type="entry name" value="AAA_23"/>
    <property type="match status" value="1"/>
</dbReference>
<organism evidence="4 5">
    <name type="scientific">Colwellia phage 9A</name>
    <dbReference type="NCBI Taxonomy" id="765765"/>
    <lineage>
        <taxon>Viruses</taxon>
        <taxon>Duplodnaviria</taxon>
        <taxon>Heunggongvirae</taxon>
        <taxon>Uroviricota</taxon>
        <taxon>Caudoviricetes</taxon>
        <taxon>Franklinbayvirus</taxon>
        <taxon>Franklinbayvirus fv9A</taxon>
    </lineage>
</organism>
<dbReference type="KEGG" id="vg:13165451"/>
<dbReference type="InterPro" id="IPR027417">
    <property type="entry name" value="P-loop_NTPase"/>
</dbReference>
<keyword evidence="5" id="KW-1185">Reference proteome</keyword>
<dbReference type="GeneID" id="13165451"/>
<proteinExistence type="predicted"/>
<protein>
    <recommendedName>
        <fullName evidence="3">Rad50/SbcC-type AAA domain-containing protein</fullName>
    </recommendedName>
</protein>
<dbReference type="Proteomes" id="UP000005266">
    <property type="component" value="Segment"/>
</dbReference>
<evidence type="ECO:0000256" key="1">
    <source>
        <dbReference type="SAM" id="Coils"/>
    </source>
</evidence>
<name>I3UMB5_9CAUD</name>
<dbReference type="EMBL" id="HQ317390">
    <property type="protein sequence ID" value="AFK66630.1"/>
    <property type="molecule type" value="Genomic_DNA"/>
</dbReference>
<dbReference type="SUPFAM" id="SSF52540">
    <property type="entry name" value="P-loop containing nucleoside triphosphate hydrolases"/>
    <property type="match status" value="1"/>
</dbReference>
<evidence type="ECO:0000259" key="3">
    <source>
        <dbReference type="Pfam" id="PF13476"/>
    </source>
</evidence>
<dbReference type="Gene3D" id="3.40.50.300">
    <property type="entry name" value="P-loop containing nucleotide triphosphate hydrolases"/>
    <property type="match status" value="1"/>
</dbReference>
<reference evidence="4 5" key="1">
    <citation type="journal article" date="2013" name="Extremophiles">
        <title>Genomic analysis of cold-active Colwelliaphage 9A and psychrophilic phage-host interactions.</title>
        <authorList>
            <person name="Colangelo-Lillis J.R."/>
            <person name="Deming J.W."/>
        </authorList>
    </citation>
    <scope>NUCLEOTIDE SEQUENCE [LARGE SCALE GENOMIC DNA]</scope>
    <source>
        <strain evidence="4">9A</strain>
    </source>
</reference>
<evidence type="ECO:0000313" key="5">
    <source>
        <dbReference type="Proteomes" id="UP000005266"/>
    </source>
</evidence>
<keyword evidence="1" id="KW-0175">Coiled coil</keyword>
<evidence type="ECO:0000256" key="2">
    <source>
        <dbReference type="SAM" id="MobiDB-lite"/>
    </source>
</evidence>
<dbReference type="RefSeq" id="YP_006489220.1">
    <property type="nucleotide sequence ID" value="NC_018088.1"/>
</dbReference>
<evidence type="ECO:0000313" key="4">
    <source>
        <dbReference type="EMBL" id="AFK66630.1"/>
    </source>
</evidence>
<feature type="compositionally biased region" description="Basic and acidic residues" evidence="2">
    <location>
        <begin position="270"/>
        <end position="279"/>
    </location>
</feature>
<accession>I3UMB5</accession>
<dbReference type="InterPro" id="IPR038729">
    <property type="entry name" value="Rad50/SbcC_AAA"/>
</dbReference>
<feature type="region of interest" description="Disordered" evidence="2">
    <location>
        <begin position="270"/>
        <end position="297"/>
    </location>
</feature>
<gene>
    <name evidence="4" type="ORF">COPG_00034</name>
</gene>
<feature type="domain" description="Rad50/SbcC-type AAA" evidence="3">
    <location>
        <begin position="8"/>
        <end position="319"/>
    </location>
</feature>
<feature type="coiled-coil region" evidence="1">
    <location>
        <begin position="322"/>
        <end position="349"/>
    </location>
</feature>
<sequence>MSGLKLVKITLNNVLGIDELEINPTSNILEISGRNGQGKTSIMEGIKDSLGISEYSQLLRNGEKKGQTVIDLGDMVITRNYKESGGTTKLEERSGITGNMSQIGKPSNVIKSLLNPESVDPVRLLTAKPRELADAVLRALPMTVDPTKLRGIVGDKLTLADSTEHALLVLSGHTGRIMEDRKLINRDSKTYTISAEQLRGTLPDDIPVAKELEDQISDNLEKMEGIRGSARKAGRKARGLYTEKLVALSEEFEELDDYIQKQADKLATAKEERATKSAEHQALLNEQSKAAEDASNDELKRVDEYQTHNTELSGEIASLKVYENTQSQVKEWDNKVAGANKASDELTKQLKSIEAYKFELCQDLPIEGLALTDGKLSFDGIPFQTLNTASKIDLVLELAKLSSGTLGLVMLDNAECLDDITYASFLEKAGKTDLTFIVASVRPHDLEIK</sequence>